<feature type="transmembrane region" description="Helical" evidence="7">
    <location>
        <begin position="158"/>
        <end position="184"/>
    </location>
</feature>
<keyword evidence="4 7" id="KW-0812">Transmembrane</keyword>
<dbReference type="PROSITE" id="PS01348">
    <property type="entry name" value="MRAY_2"/>
    <property type="match status" value="1"/>
</dbReference>
<sequence>MGGIIILGSVVLPTLLFADLSNTFIQIMLLAVIWMGGIGFLDDYLKVVKKVKKGLIGRYKLIGQITLGILISLWLYNAPEYENIRSVTSIPFLKNYELDLGIFYPAMIIMVITGTSNAVNLTDGLDGLAAGLLAICFTVFSAIAYISGRVDFSDYLNIIYLPGAGELTVFTAAITGACIGYLWFNASPAEVFMGDIGSLSTGAALGTLAVLLKKELLLAIIGGVFVWEAVSVMLQVSYYRWTKIRTGEGQRIFKMAPIHHHYELKGWPESRVVIRFWIIGILLALFSLTTFKIR</sequence>
<dbReference type="PANTHER" id="PTHR22926">
    <property type="entry name" value="PHOSPHO-N-ACETYLMURAMOYL-PENTAPEPTIDE-TRANSFERASE"/>
    <property type="match status" value="1"/>
</dbReference>
<evidence type="ECO:0000313" key="8">
    <source>
        <dbReference type="EMBL" id="SUZ55916.1"/>
    </source>
</evidence>
<proteinExistence type="inferred from homology"/>
<feature type="transmembrane region" description="Helical" evidence="7">
    <location>
        <begin position="272"/>
        <end position="291"/>
    </location>
</feature>
<feature type="transmembrane region" description="Helical" evidence="7">
    <location>
        <begin position="191"/>
        <end position="212"/>
    </location>
</feature>
<dbReference type="InterPro" id="IPR003524">
    <property type="entry name" value="PNAcMuramoyl-5peptid_Trfase"/>
</dbReference>
<dbReference type="GO" id="GO:0071555">
    <property type="term" value="P:cell wall organization"/>
    <property type="evidence" value="ECO:0007669"/>
    <property type="project" value="TreeGrafter"/>
</dbReference>
<dbReference type="AlphaFoldDB" id="A0A381NMT0"/>
<protein>
    <recommendedName>
        <fullName evidence="9">Phospho-N-acetylmuramoyl-pentapeptide-transferase</fullName>
    </recommendedName>
</protein>
<dbReference type="HAMAP" id="MF_00038">
    <property type="entry name" value="MraY"/>
    <property type="match status" value="1"/>
</dbReference>
<comment type="similarity">
    <text evidence="2">Belongs to the glycosyltransferase 4 family. MraY subfamily.</text>
</comment>
<evidence type="ECO:0000256" key="1">
    <source>
        <dbReference type="ARBA" id="ARBA00004141"/>
    </source>
</evidence>
<feature type="transmembrane region" description="Helical" evidence="7">
    <location>
        <begin position="27"/>
        <end position="45"/>
    </location>
</feature>
<feature type="transmembrane region" description="Helical" evidence="7">
    <location>
        <begin position="57"/>
        <end position="76"/>
    </location>
</feature>
<accession>A0A381NMT0</accession>
<evidence type="ECO:0000256" key="5">
    <source>
        <dbReference type="ARBA" id="ARBA00022989"/>
    </source>
</evidence>
<evidence type="ECO:0000256" key="3">
    <source>
        <dbReference type="ARBA" id="ARBA00022679"/>
    </source>
</evidence>
<dbReference type="EMBL" id="UINC01000468">
    <property type="protein sequence ID" value="SUZ55916.1"/>
    <property type="molecule type" value="Genomic_DNA"/>
</dbReference>
<organism evidence="8">
    <name type="scientific">marine metagenome</name>
    <dbReference type="NCBI Taxonomy" id="408172"/>
    <lineage>
        <taxon>unclassified sequences</taxon>
        <taxon>metagenomes</taxon>
        <taxon>ecological metagenomes</taxon>
    </lineage>
</organism>
<dbReference type="CDD" id="cd06852">
    <property type="entry name" value="GT_MraY"/>
    <property type="match status" value="1"/>
</dbReference>
<reference evidence="8" key="1">
    <citation type="submission" date="2018-05" db="EMBL/GenBank/DDBJ databases">
        <authorList>
            <person name="Lanie J.A."/>
            <person name="Ng W.-L."/>
            <person name="Kazmierczak K.M."/>
            <person name="Andrzejewski T.M."/>
            <person name="Davidsen T.M."/>
            <person name="Wayne K.J."/>
            <person name="Tettelin H."/>
            <person name="Glass J.I."/>
            <person name="Rusch D."/>
            <person name="Podicherti R."/>
            <person name="Tsui H.-C.T."/>
            <person name="Winkler M.E."/>
        </authorList>
    </citation>
    <scope>NUCLEOTIDE SEQUENCE</scope>
</reference>
<dbReference type="InterPro" id="IPR000715">
    <property type="entry name" value="Glycosyl_transferase_4"/>
</dbReference>
<comment type="subcellular location">
    <subcellularLocation>
        <location evidence="1">Membrane</location>
        <topology evidence="1">Multi-pass membrane protein</topology>
    </subcellularLocation>
</comment>
<feature type="transmembrane region" description="Helical" evidence="7">
    <location>
        <begin position="128"/>
        <end position="146"/>
    </location>
</feature>
<evidence type="ECO:0008006" key="9">
    <source>
        <dbReference type="Google" id="ProtNLM"/>
    </source>
</evidence>
<feature type="transmembrane region" description="Helical" evidence="7">
    <location>
        <begin position="218"/>
        <end position="241"/>
    </location>
</feature>
<dbReference type="GO" id="GO:0008963">
    <property type="term" value="F:phospho-N-acetylmuramoyl-pentapeptide-transferase activity"/>
    <property type="evidence" value="ECO:0007669"/>
    <property type="project" value="InterPro"/>
</dbReference>
<keyword evidence="3" id="KW-0808">Transferase</keyword>
<evidence type="ECO:0000256" key="6">
    <source>
        <dbReference type="ARBA" id="ARBA00023136"/>
    </source>
</evidence>
<evidence type="ECO:0000256" key="2">
    <source>
        <dbReference type="ARBA" id="ARBA00005583"/>
    </source>
</evidence>
<dbReference type="PANTHER" id="PTHR22926:SF5">
    <property type="entry name" value="PHOSPHO-N-ACETYLMURAMOYL-PENTAPEPTIDE-TRANSFERASE HOMOLOG"/>
    <property type="match status" value="1"/>
</dbReference>
<evidence type="ECO:0000256" key="4">
    <source>
        <dbReference type="ARBA" id="ARBA00022692"/>
    </source>
</evidence>
<keyword evidence="6 7" id="KW-0472">Membrane</keyword>
<name>A0A381NMT0_9ZZZZ</name>
<dbReference type="GO" id="GO:0044038">
    <property type="term" value="P:cell wall macromolecule biosynthetic process"/>
    <property type="evidence" value="ECO:0007669"/>
    <property type="project" value="TreeGrafter"/>
</dbReference>
<gene>
    <name evidence="8" type="ORF">METZ01_LOCUS8770</name>
</gene>
<dbReference type="NCBIfam" id="TIGR00445">
    <property type="entry name" value="mraY"/>
    <property type="match status" value="1"/>
</dbReference>
<dbReference type="Pfam" id="PF00953">
    <property type="entry name" value="Glycos_transf_4"/>
    <property type="match status" value="1"/>
</dbReference>
<feature type="transmembrane region" description="Helical" evidence="7">
    <location>
        <begin position="102"/>
        <end position="121"/>
    </location>
</feature>
<keyword evidence="5 7" id="KW-1133">Transmembrane helix</keyword>
<dbReference type="InterPro" id="IPR018480">
    <property type="entry name" value="PNAcMuramoyl-5peptid_Trfase_CS"/>
</dbReference>
<dbReference type="GO" id="GO:0005886">
    <property type="term" value="C:plasma membrane"/>
    <property type="evidence" value="ECO:0007669"/>
    <property type="project" value="TreeGrafter"/>
</dbReference>
<evidence type="ECO:0000256" key="7">
    <source>
        <dbReference type="SAM" id="Phobius"/>
    </source>
</evidence>